<evidence type="ECO:0000313" key="2">
    <source>
        <dbReference type="EMBL" id="CAL5995124.1"/>
    </source>
</evidence>
<accession>A0ABP1HN57</accession>
<reference evidence="2 3" key="1">
    <citation type="submission" date="2024-07" db="EMBL/GenBank/DDBJ databases">
        <authorList>
            <person name="Akdeniz Z."/>
        </authorList>
    </citation>
    <scope>NUCLEOTIDE SEQUENCE [LARGE SCALE GENOMIC DNA]</scope>
</reference>
<organism evidence="2 3">
    <name type="scientific">Hexamita inflata</name>
    <dbReference type="NCBI Taxonomy" id="28002"/>
    <lineage>
        <taxon>Eukaryota</taxon>
        <taxon>Metamonada</taxon>
        <taxon>Diplomonadida</taxon>
        <taxon>Hexamitidae</taxon>
        <taxon>Hexamitinae</taxon>
        <taxon>Hexamita</taxon>
    </lineage>
</organism>
<name>A0ABP1HN57_9EUKA</name>
<evidence type="ECO:0000313" key="3">
    <source>
        <dbReference type="Proteomes" id="UP001642409"/>
    </source>
</evidence>
<dbReference type="EMBL" id="CAXDID020000032">
    <property type="protein sequence ID" value="CAL5995124.1"/>
    <property type="molecule type" value="Genomic_DNA"/>
</dbReference>
<sequence>MSAANCIEILQKISLHDIIADTIKIYEVSKTKQLKIKHTNVYNELYLQMRQSYKDCCKFILGEDLDQSTELLSDTKQKLSKELDDILRLKAKIGNDIFLSNEQISRCKGAIEQHVERIEFLRDQKSKAEAELQDSLQILRNNIEKQAIKYKLSDDTIDNLIYQQKQLKNRIQLDKQQSIEQLDELAQKIRELESQQLVHNSILSEMQAQSAQAASAVNKRKIHVLNELSEQLFALTQSIANNGLEQSTLSQQIVKLTADLNLNEKLEMMFLLKKDEDKKKNVFGSRLGIKNAGNVAKQFEKAKLDISKPMAQNIMNSTIVTGSIDKLGQALESAKLDIINIQAQTKQTNDQIQILLSRKKQLHELQQQNIDSSLFNQIQTLQNIVTQQQHQINEANNKLNKNQFVFREIKIEAEPEIVQKQPPLSRTGFRVALPKFQSIK</sequence>
<proteinExistence type="predicted"/>
<comment type="caution">
    <text evidence="2">The sequence shown here is derived from an EMBL/GenBank/DDBJ whole genome shotgun (WGS) entry which is preliminary data.</text>
</comment>
<dbReference type="Proteomes" id="UP001642409">
    <property type="component" value="Unassembled WGS sequence"/>
</dbReference>
<keyword evidence="3" id="KW-1185">Reference proteome</keyword>
<gene>
    <name evidence="2" type="ORF">HINF_LOCUS13884</name>
</gene>
<evidence type="ECO:0000256" key="1">
    <source>
        <dbReference type="SAM" id="Coils"/>
    </source>
</evidence>
<feature type="coiled-coil region" evidence="1">
    <location>
        <begin position="111"/>
        <end position="195"/>
    </location>
</feature>
<protein>
    <submittedName>
        <fullName evidence="2">Hypothetical_protein</fullName>
    </submittedName>
</protein>
<keyword evidence="1" id="KW-0175">Coiled coil</keyword>